<gene>
    <name evidence="2" type="ORF">FHX73_13506</name>
</gene>
<protein>
    <submittedName>
        <fullName evidence="2">Uncharacterized protein</fullName>
    </submittedName>
</protein>
<evidence type="ECO:0000313" key="2">
    <source>
        <dbReference type="EMBL" id="TWF90459.1"/>
    </source>
</evidence>
<dbReference type="RefSeq" id="WP_145909657.1">
    <property type="nucleotide sequence ID" value="NZ_BAAAMZ010000001.1"/>
</dbReference>
<dbReference type="OrthoDB" id="4350641at2"/>
<accession>A0A561TTK8</accession>
<dbReference type="Proteomes" id="UP000317940">
    <property type="component" value="Unassembled WGS sequence"/>
</dbReference>
<keyword evidence="1" id="KW-0812">Transmembrane</keyword>
<reference evidence="2 3" key="1">
    <citation type="submission" date="2019-06" db="EMBL/GenBank/DDBJ databases">
        <title>Sequencing the genomes of 1000 actinobacteria strains.</title>
        <authorList>
            <person name="Klenk H.-P."/>
        </authorList>
    </citation>
    <scope>NUCLEOTIDE SEQUENCE [LARGE SCALE GENOMIC DNA]</scope>
    <source>
        <strain evidence="2 3">DSM 44826</strain>
    </source>
</reference>
<evidence type="ECO:0000256" key="1">
    <source>
        <dbReference type="SAM" id="Phobius"/>
    </source>
</evidence>
<feature type="transmembrane region" description="Helical" evidence="1">
    <location>
        <begin position="12"/>
        <end position="38"/>
    </location>
</feature>
<feature type="transmembrane region" description="Helical" evidence="1">
    <location>
        <begin position="73"/>
        <end position="91"/>
    </location>
</feature>
<evidence type="ECO:0000313" key="3">
    <source>
        <dbReference type="Proteomes" id="UP000317940"/>
    </source>
</evidence>
<keyword evidence="3" id="KW-1185">Reference proteome</keyword>
<comment type="caution">
    <text evidence="2">The sequence shown here is derived from an EMBL/GenBank/DDBJ whole genome shotgun (WGS) entry which is preliminary data.</text>
</comment>
<dbReference type="AlphaFoldDB" id="A0A561TTK8"/>
<dbReference type="EMBL" id="VIWT01000003">
    <property type="protein sequence ID" value="TWF90459.1"/>
    <property type="molecule type" value="Genomic_DNA"/>
</dbReference>
<proteinExistence type="predicted"/>
<keyword evidence="1" id="KW-0472">Membrane</keyword>
<feature type="transmembrane region" description="Helical" evidence="1">
    <location>
        <begin position="44"/>
        <end position="61"/>
    </location>
</feature>
<organism evidence="2 3">
    <name type="scientific">Kitasatospora viridis</name>
    <dbReference type="NCBI Taxonomy" id="281105"/>
    <lineage>
        <taxon>Bacteria</taxon>
        <taxon>Bacillati</taxon>
        <taxon>Actinomycetota</taxon>
        <taxon>Actinomycetes</taxon>
        <taxon>Kitasatosporales</taxon>
        <taxon>Streptomycetaceae</taxon>
        <taxon>Kitasatospora</taxon>
    </lineage>
</organism>
<name>A0A561TTK8_9ACTN</name>
<keyword evidence="1" id="KW-1133">Transmembrane helix</keyword>
<sequence length="235" mass="23590">MNAPVVESARSAALDLTLVRAVPFATVCVLLGVGGHLIGSGAGIPLGAVLFGWLLALAAAIRAARRERSLRAITAGLAGGQLALHLLFQLAQAIRQAPPAGATGGMLGMPGMSGMPGASGSGVAPGALWHHAVLGLSPAMLLGHLLATVVAGWWLRRGEAAVWRLVSSTSRAAAAAARRCAGAARTVLALIEARAAVPEPAGARFVPADPPPGAPGRAVLRHSLARRGPPVVPVH</sequence>
<feature type="transmembrane region" description="Helical" evidence="1">
    <location>
        <begin position="132"/>
        <end position="155"/>
    </location>
</feature>